<keyword evidence="4" id="KW-1185">Reference proteome</keyword>
<protein>
    <submittedName>
        <fullName evidence="3">Transmembrane protein, putative</fullName>
    </submittedName>
</protein>
<evidence type="ECO:0000313" key="4">
    <source>
        <dbReference type="Proteomes" id="UP000051952"/>
    </source>
</evidence>
<dbReference type="Proteomes" id="UP000051952">
    <property type="component" value="Unassembled WGS sequence"/>
</dbReference>
<sequence length="221" mass="23319">MTQETVSSALVSSSTVAKGTVSVLPPGTTTEMSNVSVSLWNARTTLTTRLSTTSDVVAAVPPHHDTILQTQTAIASLTYLALISTVGRGRHGSEVAATVDDSTLQRVANSSTDGDQQNDPPFSALADNPLSLSLPMRTTSAEGMSLDYAAGAAFGNLLIVLASAAVLHCLHLLQKRFRPQRGKTEQPPAPPAAGKTYSFAHNVVKLNNSPLHQPLERRILL</sequence>
<dbReference type="AlphaFoldDB" id="A0A0S4IUA2"/>
<accession>A0A0S4IUA2</accession>
<reference evidence="4" key="1">
    <citation type="submission" date="2015-09" db="EMBL/GenBank/DDBJ databases">
        <authorList>
            <consortium name="Pathogen Informatics"/>
        </authorList>
    </citation>
    <scope>NUCLEOTIDE SEQUENCE [LARGE SCALE GENOMIC DNA]</scope>
    <source>
        <strain evidence="4">Lake Konstanz</strain>
    </source>
</reference>
<feature type="compositionally biased region" description="Polar residues" evidence="1">
    <location>
        <begin position="100"/>
        <end position="120"/>
    </location>
</feature>
<keyword evidence="2 3" id="KW-0812">Transmembrane</keyword>
<feature type="region of interest" description="Disordered" evidence="1">
    <location>
        <begin position="94"/>
        <end position="129"/>
    </location>
</feature>
<evidence type="ECO:0000256" key="1">
    <source>
        <dbReference type="SAM" id="MobiDB-lite"/>
    </source>
</evidence>
<feature type="transmembrane region" description="Helical" evidence="2">
    <location>
        <begin position="148"/>
        <end position="173"/>
    </location>
</feature>
<dbReference type="VEuPathDB" id="TriTrypDB:BSAL_74305"/>
<name>A0A0S4IUA2_BODSA</name>
<dbReference type="EMBL" id="CYKH01000647">
    <property type="protein sequence ID" value="CUG09520.1"/>
    <property type="molecule type" value="Genomic_DNA"/>
</dbReference>
<evidence type="ECO:0000313" key="3">
    <source>
        <dbReference type="EMBL" id="CUG09520.1"/>
    </source>
</evidence>
<evidence type="ECO:0000256" key="2">
    <source>
        <dbReference type="SAM" id="Phobius"/>
    </source>
</evidence>
<proteinExistence type="predicted"/>
<organism evidence="3 4">
    <name type="scientific">Bodo saltans</name>
    <name type="common">Flagellated protozoan</name>
    <dbReference type="NCBI Taxonomy" id="75058"/>
    <lineage>
        <taxon>Eukaryota</taxon>
        <taxon>Discoba</taxon>
        <taxon>Euglenozoa</taxon>
        <taxon>Kinetoplastea</taxon>
        <taxon>Metakinetoplastina</taxon>
        <taxon>Eubodonida</taxon>
        <taxon>Bodonidae</taxon>
        <taxon>Bodo</taxon>
    </lineage>
</organism>
<gene>
    <name evidence="3" type="ORF">BSAL_74305</name>
</gene>
<keyword evidence="2" id="KW-1133">Transmembrane helix</keyword>
<keyword evidence="2" id="KW-0472">Membrane</keyword>